<name>A0A3S2X052_9SPHN</name>
<feature type="domain" description="FecR protein" evidence="1">
    <location>
        <begin position="109"/>
        <end position="200"/>
    </location>
</feature>
<comment type="caution">
    <text evidence="2">The sequence shown here is derived from an EMBL/GenBank/DDBJ whole genome shotgun (WGS) entry which is preliminary data.</text>
</comment>
<dbReference type="InterPro" id="IPR006860">
    <property type="entry name" value="FecR"/>
</dbReference>
<dbReference type="OrthoDB" id="9798846at2"/>
<dbReference type="Proteomes" id="UP000282837">
    <property type="component" value="Unassembled WGS sequence"/>
</dbReference>
<dbReference type="GO" id="GO:0016989">
    <property type="term" value="F:sigma factor antagonist activity"/>
    <property type="evidence" value="ECO:0007669"/>
    <property type="project" value="TreeGrafter"/>
</dbReference>
<dbReference type="Pfam" id="PF04773">
    <property type="entry name" value="FecR"/>
    <property type="match status" value="1"/>
</dbReference>
<dbReference type="PANTHER" id="PTHR30273:SF2">
    <property type="entry name" value="PROTEIN FECR"/>
    <property type="match status" value="1"/>
</dbReference>
<dbReference type="PIRSF" id="PIRSF018266">
    <property type="entry name" value="FecR"/>
    <property type="match status" value="1"/>
</dbReference>
<sequence>MSGQDLFDEAADRLEDADQWDRAQRAAFLAWAAQSPAHLIAARRVAQVMDDPAVAQALAHLPPFPANDQAEAQAPRRRWLPMVAALGALAIGLGVWHGARPPATVPLHLVTAQGQVTSSRLADGSLVQMDPASTLDVTLSPSARQLHLASGRALFDVAHAPERPFTVQGGAMAVTAIGTVFSVDTGNMGTSLRVEQGRVRVTVEGHSQPIFVKAGEGLTLDTGKALHALHFHADPASASDTAWLVADGEPLAQLIVRLQRRADVPLSLAPELADKPIHGRYSSADPLASLRLIALAHGWHVQAQGAGWRLER</sequence>
<dbReference type="AlphaFoldDB" id="A0A3S2X052"/>
<dbReference type="RefSeq" id="WP_127711823.1">
    <property type="nucleotide sequence ID" value="NZ_SACO01000021.1"/>
</dbReference>
<evidence type="ECO:0000313" key="3">
    <source>
        <dbReference type="Proteomes" id="UP000282837"/>
    </source>
</evidence>
<proteinExistence type="predicted"/>
<dbReference type="EMBL" id="SACO01000021">
    <property type="protein sequence ID" value="RVU02308.1"/>
    <property type="molecule type" value="Genomic_DNA"/>
</dbReference>
<reference evidence="2 3" key="1">
    <citation type="submission" date="2019-01" db="EMBL/GenBank/DDBJ databases">
        <authorList>
            <person name="Chen W.-M."/>
        </authorList>
    </citation>
    <scope>NUCLEOTIDE SEQUENCE [LARGE SCALE GENOMIC DNA]</scope>
    <source>
        <strain evidence="2 3">FSY-9</strain>
    </source>
</reference>
<organism evidence="2 3">
    <name type="scientific">Novosphingobium umbonatum</name>
    <dbReference type="NCBI Taxonomy" id="1908524"/>
    <lineage>
        <taxon>Bacteria</taxon>
        <taxon>Pseudomonadati</taxon>
        <taxon>Pseudomonadota</taxon>
        <taxon>Alphaproteobacteria</taxon>
        <taxon>Sphingomonadales</taxon>
        <taxon>Sphingomonadaceae</taxon>
        <taxon>Novosphingobium</taxon>
    </lineage>
</organism>
<evidence type="ECO:0000313" key="2">
    <source>
        <dbReference type="EMBL" id="RVU02308.1"/>
    </source>
</evidence>
<keyword evidence="3" id="KW-1185">Reference proteome</keyword>
<protein>
    <recommendedName>
        <fullName evidence="1">FecR protein domain-containing protein</fullName>
    </recommendedName>
</protein>
<gene>
    <name evidence="2" type="ORF">EOE18_17245</name>
</gene>
<dbReference type="InterPro" id="IPR012373">
    <property type="entry name" value="Ferrdict_sens_TM"/>
</dbReference>
<evidence type="ECO:0000259" key="1">
    <source>
        <dbReference type="Pfam" id="PF04773"/>
    </source>
</evidence>
<dbReference type="Gene3D" id="2.60.120.1440">
    <property type="match status" value="1"/>
</dbReference>
<accession>A0A3S2X052</accession>
<dbReference type="PANTHER" id="PTHR30273">
    <property type="entry name" value="PERIPLASMIC SIGNAL SENSOR AND SIGMA FACTOR ACTIVATOR FECR-RELATED"/>
    <property type="match status" value="1"/>
</dbReference>